<evidence type="ECO:0000313" key="1">
    <source>
        <dbReference type="EMBL" id="NGO50485.1"/>
    </source>
</evidence>
<reference evidence="1 2" key="1">
    <citation type="submission" date="2020-02" db="EMBL/GenBank/DDBJ databases">
        <title>Genome sequence of strain CCNWXJ40-4.</title>
        <authorList>
            <person name="Gao J."/>
            <person name="Sun J."/>
        </authorList>
    </citation>
    <scope>NUCLEOTIDE SEQUENCE [LARGE SCALE GENOMIC DNA]</scope>
    <source>
        <strain evidence="1 2">CCNWXJ 40-4</strain>
    </source>
</reference>
<organism evidence="1 2">
    <name type="scientific">Allomesorhizobium camelthorni</name>
    <dbReference type="NCBI Taxonomy" id="475069"/>
    <lineage>
        <taxon>Bacteria</taxon>
        <taxon>Pseudomonadati</taxon>
        <taxon>Pseudomonadota</taxon>
        <taxon>Alphaproteobacteria</taxon>
        <taxon>Hyphomicrobiales</taxon>
        <taxon>Phyllobacteriaceae</taxon>
        <taxon>Allomesorhizobium</taxon>
    </lineage>
</organism>
<proteinExistence type="predicted"/>
<comment type="caution">
    <text evidence="1">The sequence shown here is derived from an EMBL/GenBank/DDBJ whole genome shotgun (WGS) entry which is preliminary data.</text>
</comment>
<dbReference type="Proteomes" id="UP001642900">
    <property type="component" value="Unassembled WGS sequence"/>
</dbReference>
<accession>A0A6G4W6V3</accession>
<dbReference type="RefSeq" id="WP_165024033.1">
    <property type="nucleotide sequence ID" value="NZ_JAAKZF010000003.1"/>
</dbReference>
<gene>
    <name evidence="1" type="ORF">G6N73_04695</name>
</gene>
<sequence>MRQPVEIRIHDAHIGIWQDNAQDPSFRREVYGGLIRQMRDRGWSIRSEPGVRHRHRILSPDHRLGARGTLRCAIRVSGRVVEVDFWAVTWPICNSNGRRHDFDRMQRMRHIDRLRVELEFRRFITWLETLATAKVRRSAERDMAPIERIEKDYAESWHRDKVLGRPTWSSDSQRKSQDGSLLVHGQTVWLPDRKGRVVRGAAYYNLNNMWWVVAGGQLLNEGSHSLFTAPPSDLRIKRNDRARRSRLEKELALAAGRMDFQRAHTLKMILFGGEPTFMIWARDHNAYYRSQYAGYTTDRISAGKYTREEAEAECKRVPHELEMVCPDGAHIRFDRRAA</sequence>
<dbReference type="AlphaFoldDB" id="A0A6G4W6V3"/>
<keyword evidence="2" id="KW-1185">Reference proteome</keyword>
<evidence type="ECO:0000313" key="2">
    <source>
        <dbReference type="Proteomes" id="UP001642900"/>
    </source>
</evidence>
<protein>
    <submittedName>
        <fullName evidence="1">Uncharacterized protein</fullName>
    </submittedName>
</protein>
<name>A0A6G4W6V3_9HYPH</name>
<dbReference type="EMBL" id="JAAKZF010000003">
    <property type="protein sequence ID" value="NGO50485.1"/>
    <property type="molecule type" value="Genomic_DNA"/>
</dbReference>